<protein>
    <recommendedName>
        <fullName evidence="1">AIR9 PH-like domain-containing protein</fullName>
    </recommendedName>
</protein>
<dbReference type="EMBL" id="JACTNZ010000012">
    <property type="protein sequence ID" value="KAG5520574.1"/>
    <property type="molecule type" value="Genomic_DNA"/>
</dbReference>
<proteinExistence type="predicted"/>
<evidence type="ECO:0000259" key="1">
    <source>
        <dbReference type="Pfam" id="PF23218"/>
    </source>
</evidence>
<dbReference type="InterPro" id="IPR056287">
    <property type="entry name" value="PH_AIR9"/>
</dbReference>
<comment type="caution">
    <text evidence="2">The sequence shown here is derived from an EMBL/GenBank/DDBJ whole genome shotgun (WGS) entry which is preliminary data.</text>
</comment>
<dbReference type="Proteomes" id="UP000823749">
    <property type="component" value="Chromosome 12"/>
</dbReference>
<evidence type="ECO:0000313" key="2">
    <source>
        <dbReference type="EMBL" id="KAG5520574.1"/>
    </source>
</evidence>
<feature type="domain" description="AIR9 PH-like" evidence="1">
    <location>
        <begin position="28"/>
        <end position="61"/>
    </location>
</feature>
<name>A0AAV6I041_9ERIC</name>
<dbReference type="AlphaFoldDB" id="A0AAV6I041"/>
<gene>
    <name evidence="2" type="ORF">RHGRI_033229</name>
</gene>
<sequence>MTCPSSHYLLRLLAPVRFQDWLVWREEFWRLYRKIIKVVKPGSKTYFPTTDMRGHYAPPFHFLGLEIHIVGTETELLAPLYVSSAENAMQQTSLFLVNSTTT</sequence>
<evidence type="ECO:0000313" key="3">
    <source>
        <dbReference type="Proteomes" id="UP000823749"/>
    </source>
</evidence>
<dbReference type="Pfam" id="PF23218">
    <property type="entry name" value="PH_AIR9"/>
    <property type="match status" value="1"/>
</dbReference>
<keyword evidence="3" id="KW-1185">Reference proteome</keyword>
<organism evidence="2 3">
    <name type="scientific">Rhododendron griersonianum</name>
    <dbReference type="NCBI Taxonomy" id="479676"/>
    <lineage>
        <taxon>Eukaryota</taxon>
        <taxon>Viridiplantae</taxon>
        <taxon>Streptophyta</taxon>
        <taxon>Embryophyta</taxon>
        <taxon>Tracheophyta</taxon>
        <taxon>Spermatophyta</taxon>
        <taxon>Magnoliopsida</taxon>
        <taxon>eudicotyledons</taxon>
        <taxon>Gunneridae</taxon>
        <taxon>Pentapetalae</taxon>
        <taxon>asterids</taxon>
        <taxon>Ericales</taxon>
        <taxon>Ericaceae</taxon>
        <taxon>Ericoideae</taxon>
        <taxon>Rhodoreae</taxon>
        <taxon>Rhododendron</taxon>
    </lineage>
</organism>
<accession>A0AAV6I041</accession>
<reference evidence="2" key="1">
    <citation type="submission" date="2020-08" db="EMBL/GenBank/DDBJ databases">
        <title>Plant Genome Project.</title>
        <authorList>
            <person name="Zhang R.-G."/>
        </authorList>
    </citation>
    <scope>NUCLEOTIDE SEQUENCE</scope>
    <source>
        <strain evidence="2">WSP0</strain>
        <tissue evidence="2">Leaf</tissue>
    </source>
</reference>